<dbReference type="EMBL" id="CH933808">
    <property type="protein sequence ID" value="EDW09704.2"/>
    <property type="molecule type" value="Genomic_DNA"/>
</dbReference>
<dbReference type="CDD" id="cd18808">
    <property type="entry name" value="SF1_C_Upf1"/>
    <property type="match status" value="1"/>
</dbReference>
<dbReference type="HOGENOM" id="CLU_001666_6_4_1"/>
<dbReference type="GO" id="GO:1990825">
    <property type="term" value="F:sequence-specific mRNA binding"/>
    <property type="evidence" value="ECO:0007669"/>
    <property type="project" value="EnsemblMetazoa"/>
</dbReference>
<comment type="catalytic activity">
    <reaction evidence="2">
        <text>ATP + H2O = ADP + phosphate + H(+)</text>
        <dbReference type="Rhea" id="RHEA:13065"/>
        <dbReference type="ChEBI" id="CHEBI:15377"/>
        <dbReference type="ChEBI" id="CHEBI:15378"/>
        <dbReference type="ChEBI" id="CHEBI:30616"/>
        <dbReference type="ChEBI" id="CHEBI:43474"/>
        <dbReference type="ChEBI" id="CHEBI:456216"/>
        <dbReference type="EC" id="3.6.4.12"/>
    </reaction>
    <physiologicalReaction direction="left-to-right" evidence="2">
        <dbReference type="Rhea" id="RHEA:13066"/>
    </physiologicalReaction>
</comment>
<feature type="domain" description="Helicase ATP-binding" evidence="5">
    <location>
        <begin position="337"/>
        <end position="566"/>
    </location>
</feature>
<dbReference type="GO" id="GO:0005829">
    <property type="term" value="C:cytosol"/>
    <property type="evidence" value="ECO:0007669"/>
    <property type="project" value="EnsemblMetazoa"/>
</dbReference>
<keyword evidence="4" id="KW-0812">Transmembrane</keyword>
<dbReference type="FunCoup" id="B4KUA8">
    <property type="interactions" value="185"/>
</dbReference>
<dbReference type="InterPro" id="IPR047187">
    <property type="entry name" value="SF1_C_Upf1"/>
</dbReference>
<name>B4KUA8_DROMO</name>
<dbReference type="OrthoDB" id="6513042at2759"/>
<dbReference type="KEGG" id="dmo:Dmoj_GI20648"/>
<protein>
    <recommendedName>
        <fullName evidence="5">Helicase ATP-binding domain-containing protein</fullName>
    </recommendedName>
</protein>
<dbReference type="GO" id="GO:0003678">
    <property type="term" value="F:DNA helicase activity"/>
    <property type="evidence" value="ECO:0007669"/>
    <property type="project" value="UniProtKB-EC"/>
</dbReference>
<proteinExistence type="predicted"/>
<dbReference type="InParanoid" id="B4KUA8"/>
<dbReference type="InterPro" id="IPR014001">
    <property type="entry name" value="Helicase_ATP-bd"/>
</dbReference>
<reference evidence="6 7" key="1">
    <citation type="journal article" date="2007" name="Nature">
        <title>Evolution of genes and genomes on the Drosophila phylogeny.</title>
        <authorList>
            <consortium name="Drosophila 12 Genomes Consortium"/>
            <person name="Clark A.G."/>
            <person name="Eisen M.B."/>
            <person name="Smith D.R."/>
            <person name="Bergman C.M."/>
            <person name="Oliver B."/>
            <person name="Markow T.A."/>
            <person name="Kaufman T.C."/>
            <person name="Kellis M."/>
            <person name="Gelbart W."/>
            <person name="Iyer V.N."/>
            <person name="Pollard D.A."/>
            <person name="Sackton T.B."/>
            <person name="Larracuente A.M."/>
            <person name="Singh N.D."/>
            <person name="Abad J.P."/>
            <person name="Abt D.N."/>
            <person name="Adryan B."/>
            <person name="Aguade M."/>
            <person name="Akashi H."/>
            <person name="Anderson W.W."/>
            <person name="Aquadro C.F."/>
            <person name="Ardell D.H."/>
            <person name="Arguello R."/>
            <person name="Artieri C.G."/>
            <person name="Barbash D.A."/>
            <person name="Barker D."/>
            <person name="Barsanti P."/>
            <person name="Batterham P."/>
            <person name="Batzoglou S."/>
            <person name="Begun D."/>
            <person name="Bhutkar A."/>
            <person name="Blanco E."/>
            <person name="Bosak S.A."/>
            <person name="Bradley R.K."/>
            <person name="Brand A.D."/>
            <person name="Brent M.R."/>
            <person name="Brooks A.N."/>
            <person name="Brown R.H."/>
            <person name="Butlin R.K."/>
            <person name="Caggese C."/>
            <person name="Calvi B.R."/>
            <person name="Bernardo de Carvalho A."/>
            <person name="Caspi A."/>
            <person name="Castrezana S."/>
            <person name="Celniker S.E."/>
            <person name="Chang J.L."/>
            <person name="Chapple C."/>
            <person name="Chatterji S."/>
            <person name="Chinwalla A."/>
            <person name="Civetta A."/>
            <person name="Clifton S.W."/>
            <person name="Comeron J.M."/>
            <person name="Costello J.C."/>
            <person name="Coyne J.A."/>
            <person name="Daub J."/>
            <person name="David R.G."/>
            <person name="Delcher A.L."/>
            <person name="Delehaunty K."/>
            <person name="Do C.B."/>
            <person name="Ebling H."/>
            <person name="Edwards K."/>
            <person name="Eickbush T."/>
            <person name="Evans J.D."/>
            <person name="Filipski A."/>
            <person name="Findeiss S."/>
            <person name="Freyhult E."/>
            <person name="Fulton L."/>
            <person name="Fulton R."/>
            <person name="Garcia A.C."/>
            <person name="Gardiner A."/>
            <person name="Garfield D.A."/>
            <person name="Garvin B.E."/>
            <person name="Gibson G."/>
            <person name="Gilbert D."/>
            <person name="Gnerre S."/>
            <person name="Godfrey J."/>
            <person name="Good R."/>
            <person name="Gotea V."/>
            <person name="Gravely B."/>
            <person name="Greenberg A.J."/>
            <person name="Griffiths-Jones S."/>
            <person name="Gross S."/>
            <person name="Guigo R."/>
            <person name="Gustafson E.A."/>
            <person name="Haerty W."/>
            <person name="Hahn M.W."/>
            <person name="Halligan D.L."/>
            <person name="Halpern A.L."/>
            <person name="Halter G.M."/>
            <person name="Han M.V."/>
            <person name="Heger A."/>
            <person name="Hillier L."/>
            <person name="Hinrichs A.S."/>
            <person name="Holmes I."/>
            <person name="Hoskins R.A."/>
            <person name="Hubisz M.J."/>
            <person name="Hultmark D."/>
            <person name="Huntley M.A."/>
            <person name="Jaffe D.B."/>
            <person name="Jagadeeshan S."/>
            <person name="Jeck W.R."/>
            <person name="Johnson J."/>
            <person name="Jones C.D."/>
            <person name="Jordan W.C."/>
            <person name="Karpen G.H."/>
            <person name="Kataoka E."/>
            <person name="Keightley P.D."/>
            <person name="Kheradpour P."/>
            <person name="Kirkness E.F."/>
            <person name="Koerich L.B."/>
            <person name="Kristiansen K."/>
            <person name="Kudrna D."/>
            <person name="Kulathinal R.J."/>
            <person name="Kumar S."/>
            <person name="Kwok R."/>
            <person name="Lander E."/>
            <person name="Langley C.H."/>
            <person name="Lapoint R."/>
            <person name="Lazzaro B.P."/>
            <person name="Lee S.J."/>
            <person name="Levesque L."/>
            <person name="Li R."/>
            <person name="Lin C.F."/>
            <person name="Lin M.F."/>
            <person name="Lindblad-Toh K."/>
            <person name="Llopart A."/>
            <person name="Long M."/>
            <person name="Low L."/>
            <person name="Lozovsky E."/>
            <person name="Lu J."/>
            <person name="Luo M."/>
            <person name="Machado C.A."/>
            <person name="Makalowski W."/>
            <person name="Marzo M."/>
            <person name="Matsuda M."/>
            <person name="Matzkin L."/>
            <person name="McAllister B."/>
            <person name="McBride C.S."/>
            <person name="McKernan B."/>
            <person name="McKernan K."/>
            <person name="Mendez-Lago M."/>
            <person name="Minx P."/>
            <person name="Mollenhauer M.U."/>
            <person name="Montooth K."/>
            <person name="Mount S.M."/>
            <person name="Mu X."/>
            <person name="Myers E."/>
            <person name="Negre B."/>
            <person name="Newfeld S."/>
            <person name="Nielsen R."/>
            <person name="Noor M.A."/>
            <person name="O'Grady P."/>
            <person name="Pachter L."/>
            <person name="Papaceit M."/>
            <person name="Parisi M.J."/>
            <person name="Parisi M."/>
            <person name="Parts L."/>
            <person name="Pedersen J.S."/>
            <person name="Pesole G."/>
            <person name="Phillippy A.M."/>
            <person name="Ponting C.P."/>
            <person name="Pop M."/>
            <person name="Porcelli D."/>
            <person name="Powell J.R."/>
            <person name="Prohaska S."/>
            <person name="Pruitt K."/>
            <person name="Puig M."/>
            <person name="Quesneville H."/>
            <person name="Ram K.R."/>
            <person name="Rand D."/>
            <person name="Rasmussen M.D."/>
            <person name="Reed L.K."/>
            <person name="Reenan R."/>
            <person name="Reily A."/>
            <person name="Remington K.A."/>
            <person name="Rieger T.T."/>
            <person name="Ritchie M.G."/>
            <person name="Robin C."/>
            <person name="Rogers Y.H."/>
            <person name="Rohde C."/>
            <person name="Rozas J."/>
            <person name="Rubenfield M.J."/>
            <person name="Ruiz A."/>
            <person name="Russo S."/>
            <person name="Salzberg S.L."/>
            <person name="Sanchez-Gracia A."/>
            <person name="Saranga D.J."/>
            <person name="Sato H."/>
            <person name="Schaeffer S.W."/>
            <person name="Schatz M.C."/>
            <person name="Schlenke T."/>
            <person name="Schwartz R."/>
            <person name="Segarra C."/>
            <person name="Singh R.S."/>
            <person name="Sirot L."/>
            <person name="Sirota M."/>
            <person name="Sisneros N.B."/>
            <person name="Smith C.D."/>
            <person name="Smith T.F."/>
            <person name="Spieth J."/>
            <person name="Stage D.E."/>
            <person name="Stark A."/>
            <person name="Stephan W."/>
            <person name="Strausberg R.L."/>
            <person name="Strempel S."/>
            <person name="Sturgill D."/>
            <person name="Sutton G."/>
            <person name="Sutton G.G."/>
            <person name="Tao W."/>
            <person name="Teichmann S."/>
            <person name="Tobari Y.N."/>
            <person name="Tomimura Y."/>
            <person name="Tsolas J.M."/>
            <person name="Valente V.L."/>
            <person name="Venter E."/>
            <person name="Venter J.C."/>
            <person name="Vicario S."/>
            <person name="Vieira F.G."/>
            <person name="Vilella A.J."/>
            <person name="Villasante A."/>
            <person name="Walenz B."/>
            <person name="Wang J."/>
            <person name="Wasserman M."/>
            <person name="Watts T."/>
            <person name="Wilson D."/>
            <person name="Wilson R.K."/>
            <person name="Wing R.A."/>
            <person name="Wolfner M.F."/>
            <person name="Wong A."/>
            <person name="Wong G.K."/>
            <person name="Wu C.I."/>
            <person name="Wu G."/>
            <person name="Yamamoto D."/>
            <person name="Yang H.P."/>
            <person name="Yang S.P."/>
            <person name="Yorke J.A."/>
            <person name="Yoshida K."/>
            <person name="Zdobnov E."/>
            <person name="Zhang P."/>
            <person name="Zhang Y."/>
            <person name="Zimin A.V."/>
            <person name="Baldwin J."/>
            <person name="Abdouelleil A."/>
            <person name="Abdulkadir J."/>
            <person name="Abebe A."/>
            <person name="Abera B."/>
            <person name="Abreu J."/>
            <person name="Acer S.C."/>
            <person name="Aftuck L."/>
            <person name="Alexander A."/>
            <person name="An P."/>
            <person name="Anderson E."/>
            <person name="Anderson S."/>
            <person name="Arachi H."/>
            <person name="Azer M."/>
            <person name="Bachantsang P."/>
            <person name="Barry A."/>
            <person name="Bayul T."/>
            <person name="Berlin A."/>
            <person name="Bessette D."/>
            <person name="Bloom T."/>
            <person name="Blye J."/>
            <person name="Boguslavskiy L."/>
            <person name="Bonnet C."/>
            <person name="Boukhgalter B."/>
            <person name="Bourzgui I."/>
            <person name="Brown A."/>
            <person name="Cahill P."/>
            <person name="Channer S."/>
            <person name="Cheshatsang Y."/>
            <person name="Chuda L."/>
            <person name="Citroen M."/>
            <person name="Collymore A."/>
            <person name="Cooke P."/>
            <person name="Costello M."/>
            <person name="D'Aco K."/>
            <person name="Daza R."/>
            <person name="De Haan G."/>
            <person name="DeGray S."/>
            <person name="DeMaso C."/>
            <person name="Dhargay N."/>
            <person name="Dooley K."/>
            <person name="Dooley E."/>
            <person name="Doricent M."/>
            <person name="Dorje P."/>
            <person name="Dorjee K."/>
            <person name="Dupes A."/>
            <person name="Elong R."/>
            <person name="Falk J."/>
            <person name="Farina A."/>
            <person name="Faro S."/>
            <person name="Ferguson D."/>
            <person name="Fisher S."/>
            <person name="Foley C.D."/>
            <person name="Franke A."/>
            <person name="Friedrich D."/>
            <person name="Gadbois L."/>
            <person name="Gearin G."/>
            <person name="Gearin C.R."/>
            <person name="Giannoukos G."/>
            <person name="Goode T."/>
            <person name="Graham J."/>
            <person name="Grandbois E."/>
            <person name="Grewal S."/>
            <person name="Gyaltsen K."/>
            <person name="Hafez N."/>
            <person name="Hagos B."/>
            <person name="Hall J."/>
            <person name="Henson C."/>
            <person name="Hollinger A."/>
            <person name="Honan T."/>
            <person name="Huard M.D."/>
            <person name="Hughes L."/>
            <person name="Hurhula B."/>
            <person name="Husby M.E."/>
            <person name="Kamat A."/>
            <person name="Kanga B."/>
            <person name="Kashin S."/>
            <person name="Khazanovich D."/>
            <person name="Kisner P."/>
            <person name="Lance K."/>
            <person name="Lara M."/>
            <person name="Lee W."/>
            <person name="Lennon N."/>
            <person name="Letendre F."/>
            <person name="LeVine R."/>
            <person name="Lipovsky A."/>
            <person name="Liu X."/>
            <person name="Liu J."/>
            <person name="Liu S."/>
            <person name="Lokyitsang T."/>
            <person name="Lokyitsang Y."/>
            <person name="Lubonja R."/>
            <person name="Lui A."/>
            <person name="MacDonald P."/>
            <person name="Magnisalis V."/>
            <person name="Maru K."/>
            <person name="Matthews C."/>
            <person name="McCusker W."/>
            <person name="McDonough S."/>
            <person name="Mehta T."/>
            <person name="Meldrim J."/>
            <person name="Meneus L."/>
            <person name="Mihai O."/>
            <person name="Mihalev A."/>
            <person name="Mihova T."/>
            <person name="Mittelman R."/>
            <person name="Mlenga V."/>
            <person name="Montmayeur A."/>
            <person name="Mulrain L."/>
            <person name="Navidi A."/>
            <person name="Naylor J."/>
            <person name="Negash T."/>
            <person name="Nguyen T."/>
            <person name="Nguyen N."/>
            <person name="Nicol R."/>
            <person name="Norbu C."/>
            <person name="Norbu N."/>
            <person name="Novod N."/>
            <person name="O'Neill B."/>
            <person name="Osman S."/>
            <person name="Markiewicz E."/>
            <person name="Oyono O.L."/>
            <person name="Patti C."/>
            <person name="Phunkhang P."/>
            <person name="Pierre F."/>
            <person name="Priest M."/>
            <person name="Raghuraman S."/>
            <person name="Rege F."/>
            <person name="Reyes R."/>
            <person name="Rise C."/>
            <person name="Rogov P."/>
            <person name="Ross K."/>
            <person name="Ryan E."/>
            <person name="Settipalli S."/>
            <person name="Shea T."/>
            <person name="Sherpa N."/>
            <person name="Shi L."/>
            <person name="Shih D."/>
            <person name="Sparrow T."/>
            <person name="Spaulding J."/>
            <person name="Stalker J."/>
            <person name="Stange-Thomann N."/>
            <person name="Stavropoulos S."/>
            <person name="Stone C."/>
            <person name="Strader C."/>
            <person name="Tesfaye S."/>
            <person name="Thomson T."/>
            <person name="Thoulutsang Y."/>
            <person name="Thoulutsang D."/>
            <person name="Topham K."/>
            <person name="Topping I."/>
            <person name="Tsamla T."/>
            <person name="Vassiliev H."/>
            <person name="Vo A."/>
            <person name="Wangchuk T."/>
            <person name="Wangdi T."/>
            <person name="Weiand M."/>
            <person name="Wilkinson J."/>
            <person name="Wilson A."/>
            <person name="Yadav S."/>
            <person name="Young G."/>
            <person name="Yu Q."/>
            <person name="Zembek L."/>
            <person name="Zhong D."/>
            <person name="Zimmer A."/>
            <person name="Zwirko Z."/>
            <person name="Jaffe D.B."/>
            <person name="Alvarez P."/>
            <person name="Brockman W."/>
            <person name="Butler J."/>
            <person name="Chin C."/>
            <person name="Gnerre S."/>
            <person name="Grabherr M."/>
            <person name="Kleber M."/>
            <person name="Mauceli E."/>
            <person name="MacCallum I."/>
        </authorList>
    </citation>
    <scope>NUCLEOTIDE SEQUENCE [LARGE SCALE GENOMIC DNA]</scope>
    <source>
        <strain evidence="7">Tucson 15081-1352.22</strain>
    </source>
</reference>
<dbReference type="AlphaFoldDB" id="B4KUA8"/>
<evidence type="ECO:0000313" key="6">
    <source>
        <dbReference type="EMBL" id="EDW09704.2"/>
    </source>
</evidence>
<dbReference type="GO" id="GO:1905172">
    <property type="term" value="F:RISC complex binding"/>
    <property type="evidence" value="ECO:0007669"/>
    <property type="project" value="EnsemblMetazoa"/>
</dbReference>
<dbReference type="InterPro" id="IPR041679">
    <property type="entry name" value="DNA2/NAM7-like_C"/>
</dbReference>
<evidence type="ECO:0000313" key="7">
    <source>
        <dbReference type="Proteomes" id="UP000009192"/>
    </source>
</evidence>
<dbReference type="Pfam" id="PF13086">
    <property type="entry name" value="AAA_11"/>
    <property type="match status" value="2"/>
</dbReference>
<dbReference type="Gene3D" id="3.40.50.300">
    <property type="entry name" value="P-loop containing nucleotide triphosphate hydrolases"/>
    <property type="match status" value="2"/>
</dbReference>
<dbReference type="GO" id="GO:0043186">
    <property type="term" value="C:P granule"/>
    <property type="evidence" value="ECO:0007669"/>
    <property type="project" value="TreeGrafter"/>
</dbReference>
<dbReference type="GO" id="GO:2000637">
    <property type="term" value="P:positive regulation of miRNA-mediated gene silencing"/>
    <property type="evidence" value="ECO:0007669"/>
    <property type="project" value="EnsemblMetazoa"/>
</dbReference>
<dbReference type="PANTHER" id="PTHR10887:SF419">
    <property type="entry name" value="RNA HELICASE MOV10L1"/>
    <property type="match status" value="1"/>
</dbReference>
<accession>B4KUA8</accession>
<evidence type="ECO:0000256" key="4">
    <source>
        <dbReference type="SAM" id="Phobius"/>
    </source>
</evidence>
<feature type="region of interest" description="Disordered" evidence="3">
    <location>
        <begin position="839"/>
        <end position="895"/>
    </location>
</feature>
<evidence type="ECO:0000259" key="5">
    <source>
        <dbReference type="SMART" id="SM00487"/>
    </source>
</evidence>
<feature type="transmembrane region" description="Helical" evidence="4">
    <location>
        <begin position="16"/>
        <end position="37"/>
    </location>
</feature>
<dbReference type="InterPro" id="IPR041677">
    <property type="entry name" value="DNA2/NAM7_AAA_11"/>
</dbReference>
<evidence type="ECO:0000256" key="2">
    <source>
        <dbReference type="ARBA" id="ARBA00048432"/>
    </source>
</evidence>
<dbReference type="Proteomes" id="UP000009192">
    <property type="component" value="Unassembled WGS sequence"/>
</dbReference>
<dbReference type="GO" id="GO:0035194">
    <property type="term" value="P:regulatory ncRNA-mediated post-transcriptional gene silencing"/>
    <property type="evidence" value="ECO:0007669"/>
    <property type="project" value="TreeGrafter"/>
</dbReference>
<evidence type="ECO:0000256" key="1">
    <source>
        <dbReference type="ARBA" id="ARBA00023158"/>
    </source>
</evidence>
<keyword evidence="7" id="KW-1185">Reference proteome</keyword>
<evidence type="ECO:0000256" key="3">
    <source>
        <dbReference type="SAM" id="MobiDB-lite"/>
    </source>
</evidence>
<keyword evidence="1" id="KW-0943">RNA-mediated gene silencing</keyword>
<dbReference type="SMART" id="SM00487">
    <property type="entry name" value="DEXDc"/>
    <property type="match status" value="1"/>
</dbReference>
<feature type="compositionally biased region" description="Low complexity" evidence="3">
    <location>
        <begin position="850"/>
        <end position="859"/>
    </location>
</feature>
<dbReference type="GO" id="GO:0032574">
    <property type="term" value="F:5'-3' RNA helicase activity"/>
    <property type="evidence" value="ECO:0007669"/>
    <property type="project" value="InterPro"/>
</dbReference>
<sequence>MAPVTVLVASSVEIDFLYISCEICSFCIVFVFLYIIFSCKMSVSNLKEELDTMNFKLTQIANLVKNWQMEQIQRNGRMRKKFSDDEDDIMSSDDEEQKQAQKFIGIMRKLPYYEPSQNMLKAISADFNDESLAVDNKTFSSYLKTQQLDSENVCSVLSTLLNIEDISNMQLYAQLMQPKVYLRKISKLCYSFVVCSKADINIEDVVVPNVDEAVLIPKASLEEAPPSKNAILSLLPHKHESLPSKNPKRRFVANVEQVTRTSIQLKFKRGTLNGDLSLTEPYFVILRSRRTAFRFMYRAMQLLQESPCLRRYLFPTKPLPIVMPRVNLSSNLILFNDTIASNMEQLQAVHQIVNGPSKEGPYIVFGPPGTGKTTTIVEAILQLRLRQPRSRILVTAGSNSACDTIAVRICKYFASNERLQAHLMKRAKESRLVTEDVELKHQLIRLFSRSVYAKGLNSVEPLLLSHSNCAKHEYEHLRVDKLRKYGIIVATLCTVGRLVTDNVGKFNFFTHVFIDEAGASTEPEALVGIVGIKQQEECHVILSGDHKQLGAVIKNNRAANLGLRHSLMERLLRCEMYAVDANGNYDHTLQTRLRQNYRSHPAIVGLFNKLYYNNELIAQAPPSQVNLAANWRMLSNSNFPILFQATHGVTRREDHSTSSLNMLEAQVVCWYVKRLLSFGLGGGNCIQQTDIGIVAPYAAQCKLLNELLRDQGYYDVEVGSVENYQGREKPIIIATLVRSFANIGFMRNPRRVNVLLSRAKSLMILIGNPVTLRHHRDINYVIHQCKLHGNYIFKKRNGEQRPRFLKDLVEDDDVVDDQCESDEEDNFWYAKMPQDIPVSFPKSPHGAKANENGNGNGTNDRSKSKSRNRSDSFATESLTESSSSSTSIQSSNSPNSISVGNLNSAMANLTLLSPEKITVHSNFLIACAAASEFTKQKLLQLQ</sequence>
<gene>
    <name evidence="6" type="primary">Dmoj\GI20648</name>
    <name evidence="6" type="ORF">Dmoj_GI20648</name>
</gene>
<dbReference type="InterPro" id="IPR026122">
    <property type="entry name" value="MOV-10/SDE3_DEXXQ/H-box"/>
</dbReference>
<feature type="compositionally biased region" description="Low complexity" evidence="3">
    <location>
        <begin position="876"/>
        <end position="895"/>
    </location>
</feature>
<keyword evidence="4" id="KW-1133">Transmembrane helix</keyword>
<keyword evidence="4" id="KW-0472">Membrane</keyword>
<dbReference type="InterPro" id="IPR027417">
    <property type="entry name" value="P-loop_NTPase"/>
</dbReference>
<dbReference type="PANTHER" id="PTHR10887">
    <property type="entry name" value="DNA2/NAM7 HELICASE FAMILY"/>
    <property type="match status" value="1"/>
</dbReference>
<dbReference type="eggNOG" id="KOG1804">
    <property type="taxonomic scope" value="Eukaryota"/>
</dbReference>
<dbReference type="Pfam" id="PF13087">
    <property type="entry name" value="AAA_12"/>
    <property type="match status" value="1"/>
</dbReference>
<organism evidence="6 7">
    <name type="scientific">Drosophila mojavensis</name>
    <name type="common">Fruit fly</name>
    <dbReference type="NCBI Taxonomy" id="7230"/>
    <lineage>
        <taxon>Eukaryota</taxon>
        <taxon>Metazoa</taxon>
        <taxon>Ecdysozoa</taxon>
        <taxon>Arthropoda</taxon>
        <taxon>Hexapoda</taxon>
        <taxon>Insecta</taxon>
        <taxon>Pterygota</taxon>
        <taxon>Neoptera</taxon>
        <taxon>Endopterygota</taxon>
        <taxon>Diptera</taxon>
        <taxon>Brachycera</taxon>
        <taxon>Muscomorpha</taxon>
        <taxon>Ephydroidea</taxon>
        <taxon>Drosophilidae</taxon>
        <taxon>Drosophila</taxon>
    </lineage>
</organism>
<dbReference type="SUPFAM" id="SSF52540">
    <property type="entry name" value="P-loop containing nucleoside triphosphate hydrolases"/>
    <property type="match status" value="1"/>
</dbReference>
<dbReference type="CDD" id="cd18038">
    <property type="entry name" value="DEXXQc_Helz-like"/>
    <property type="match status" value="1"/>
</dbReference>
<dbReference type="InterPro" id="IPR045055">
    <property type="entry name" value="DNA2/NAM7-like"/>
</dbReference>